<protein>
    <recommendedName>
        <fullName evidence="2">EF-hand domain-containing protein</fullName>
    </recommendedName>
</protein>
<dbReference type="PROSITE" id="PS00018">
    <property type="entry name" value="EF_HAND_1"/>
    <property type="match status" value="1"/>
</dbReference>
<keyword evidence="4" id="KW-1185">Reference proteome</keyword>
<evidence type="ECO:0000259" key="2">
    <source>
        <dbReference type="PROSITE" id="PS50222"/>
    </source>
</evidence>
<dbReference type="InterPro" id="IPR018247">
    <property type="entry name" value="EF_Hand_1_Ca_BS"/>
</dbReference>
<evidence type="ECO:0000313" key="3">
    <source>
        <dbReference type="EMBL" id="NGY06611.1"/>
    </source>
</evidence>
<dbReference type="EMBL" id="JAAMOW010000009">
    <property type="protein sequence ID" value="NGY06611.1"/>
    <property type="molecule type" value="Genomic_DNA"/>
</dbReference>
<gene>
    <name evidence="3" type="ORF">G7Y85_17690</name>
</gene>
<accession>A0A6M2BWP2</accession>
<comment type="caution">
    <text evidence="3">The sequence shown here is derived from an EMBL/GenBank/DDBJ whole genome shotgun (WGS) entry which is preliminary data.</text>
</comment>
<dbReference type="RefSeq" id="WP_166260469.1">
    <property type="nucleotide sequence ID" value="NZ_JAAMOW010000009.1"/>
</dbReference>
<feature type="domain" description="EF-hand" evidence="2">
    <location>
        <begin position="26"/>
        <end position="61"/>
    </location>
</feature>
<dbReference type="PROSITE" id="PS50222">
    <property type="entry name" value="EF_HAND_2"/>
    <property type="match status" value="1"/>
</dbReference>
<feature type="chain" id="PRO_5026867699" description="EF-hand domain-containing protein" evidence="1">
    <location>
        <begin position="21"/>
        <end position="102"/>
    </location>
</feature>
<proteinExistence type="predicted"/>
<sequence>MRASAIFLLTCLLVLTASCASQDRKPISEQLRQDFKAADKNGDEALDRDEFANFPLPGVKFEELDTDNNGKVTLAEIKSYIIWRRVQAEGQRRYEEERRHGN</sequence>
<evidence type="ECO:0000313" key="4">
    <source>
        <dbReference type="Proteomes" id="UP000472676"/>
    </source>
</evidence>
<organism evidence="3 4">
    <name type="scientific">Solimonas terrae</name>
    <dbReference type="NCBI Taxonomy" id="1396819"/>
    <lineage>
        <taxon>Bacteria</taxon>
        <taxon>Pseudomonadati</taxon>
        <taxon>Pseudomonadota</taxon>
        <taxon>Gammaproteobacteria</taxon>
        <taxon>Nevskiales</taxon>
        <taxon>Nevskiaceae</taxon>
        <taxon>Solimonas</taxon>
    </lineage>
</organism>
<dbReference type="AlphaFoldDB" id="A0A6M2BWP2"/>
<dbReference type="Pfam" id="PF13202">
    <property type="entry name" value="EF-hand_5"/>
    <property type="match status" value="2"/>
</dbReference>
<evidence type="ECO:0000256" key="1">
    <source>
        <dbReference type="SAM" id="SignalP"/>
    </source>
</evidence>
<dbReference type="InterPro" id="IPR002048">
    <property type="entry name" value="EF_hand_dom"/>
</dbReference>
<dbReference type="Proteomes" id="UP000472676">
    <property type="component" value="Unassembled WGS sequence"/>
</dbReference>
<dbReference type="SUPFAM" id="SSF47473">
    <property type="entry name" value="EF-hand"/>
    <property type="match status" value="1"/>
</dbReference>
<dbReference type="InterPro" id="IPR011992">
    <property type="entry name" value="EF-hand-dom_pair"/>
</dbReference>
<dbReference type="Gene3D" id="1.10.238.10">
    <property type="entry name" value="EF-hand"/>
    <property type="match status" value="1"/>
</dbReference>
<reference evidence="3 4" key="1">
    <citation type="journal article" date="2014" name="Int. J. Syst. Evol. Microbiol.">
        <title>Solimonas terrae sp. nov., isolated from soil.</title>
        <authorList>
            <person name="Kim S.J."/>
            <person name="Moon J.Y."/>
            <person name="Weon H.Y."/>
            <person name="Ahn J.H."/>
            <person name="Chen W.M."/>
            <person name="Kwon S.W."/>
        </authorList>
    </citation>
    <scope>NUCLEOTIDE SEQUENCE [LARGE SCALE GENOMIC DNA]</scope>
    <source>
        <strain evidence="3 4">KIS83-12</strain>
    </source>
</reference>
<keyword evidence="1" id="KW-0732">Signal</keyword>
<dbReference type="GO" id="GO:0005509">
    <property type="term" value="F:calcium ion binding"/>
    <property type="evidence" value="ECO:0007669"/>
    <property type="project" value="InterPro"/>
</dbReference>
<feature type="signal peptide" evidence="1">
    <location>
        <begin position="1"/>
        <end position="20"/>
    </location>
</feature>
<dbReference type="PROSITE" id="PS51257">
    <property type="entry name" value="PROKAR_LIPOPROTEIN"/>
    <property type="match status" value="1"/>
</dbReference>
<name>A0A6M2BWP2_9GAMM</name>